<protein>
    <submittedName>
        <fullName evidence="3">Uncharacterized protein</fullName>
    </submittedName>
</protein>
<keyword evidence="2" id="KW-0812">Transmembrane</keyword>
<name>W0EEP7_9FIRM</name>
<feature type="transmembrane region" description="Helical" evidence="2">
    <location>
        <begin position="57"/>
        <end position="79"/>
    </location>
</feature>
<dbReference type="STRING" id="871968.DESME_13920"/>
<accession>W0EEP7</accession>
<dbReference type="RefSeq" id="WP_006715741.1">
    <property type="nucleotide sequence ID" value="NZ_CP007032.1"/>
</dbReference>
<evidence type="ECO:0000313" key="3">
    <source>
        <dbReference type="EMBL" id="AHF08003.1"/>
    </source>
</evidence>
<feature type="region of interest" description="Disordered" evidence="1">
    <location>
        <begin position="1"/>
        <end position="22"/>
    </location>
</feature>
<gene>
    <name evidence="3" type="ORF">DESME_13920</name>
</gene>
<dbReference type="AlphaFoldDB" id="W0EEP7"/>
<keyword evidence="4" id="KW-1185">Reference proteome</keyword>
<evidence type="ECO:0000256" key="1">
    <source>
        <dbReference type="SAM" id="MobiDB-lite"/>
    </source>
</evidence>
<keyword evidence="2" id="KW-1133">Transmembrane helix</keyword>
<reference evidence="3 4" key="1">
    <citation type="submission" date="2013-12" db="EMBL/GenBank/DDBJ databases">
        <authorList>
            <consortium name="DOE Joint Genome Institute"/>
            <person name="Smidt H."/>
            <person name="Huntemann M."/>
            <person name="Han J."/>
            <person name="Chen A."/>
            <person name="Kyrpides N."/>
            <person name="Mavromatis K."/>
            <person name="Markowitz V."/>
            <person name="Palaniappan K."/>
            <person name="Ivanova N."/>
            <person name="Schaumberg A."/>
            <person name="Pati A."/>
            <person name="Liolios K."/>
            <person name="Nordberg H.P."/>
            <person name="Cantor M.N."/>
            <person name="Hua S.X."/>
            <person name="Woyke T."/>
        </authorList>
    </citation>
    <scope>NUCLEOTIDE SEQUENCE [LARGE SCALE GENOMIC DNA]</scope>
    <source>
        <strain evidence="4">DSM 15288</strain>
    </source>
</reference>
<dbReference type="EMBL" id="CP007032">
    <property type="protein sequence ID" value="AHF08003.1"/>
    <property type="molecule type" value="Genomic_DNA"/>
</dbReference>
<evidence type="ECO:0000256" key="2">
    <source>
        <dbReference type="SAM" id="Phobius"/>
    </source>
</evidence>
<feature type="transmembrane region" description="Helical" evidence="2">
    <location>
        <begin position="85"/>
        <end position="107"/>
    </location>
</feature>
<dbReference type="Proteomes" id="UP000010847">
    <property type="component" value="Chromosome"/>
</dbReference>
<sequence>MNSYGPGPFPVGNPQGRTFPNQMPPARIPPGGIFSPTGPDYSESGFRKTITFLQSPAIGADFIAITIFFLIVFSTNILFTSANLATIGIIVALSTLAFIALILLILFSL</sequence>
<keyword evidence="2" id="KW-0472">Membrane</keyword>
<dbReference type="HOGENOM" id="CLU_2179593_0_0_9"/>
<proteinExistence type="predicted"/>
<evidence type="ECO:0000313" key="4">
    <source>
        <dbReference type="Proteomes" id="UP000010847"/>
    </source>
</evidence>
<dbReference type="KEGG" id="dmt:DESME_13920"/>
<organism evidence="3 4">
    <name type="scientific">Desulfitobacterium metallireducens DSM 15288</name>
    <dbReference type="NCBI Taxonomy" id="871968"/>
    <lineage>
        <taxon>Bacteria</taxon>
        <taxon>Bacillati</taxon>
        <taxon>Bacillota</taxon>
        <taxon>Clostridia</taxon>
        <taxon>Eubacteriales</taxon>
        <taxon>Desulfitobacteriaceae</taxon>
        <taxon>Desulfitobacterium</taxon>
    </lineage>
</organism>